<feature type="compositionally biased region" description="Low complexity" evidence="1">
    <location>
        <begin position="222"/>
        <end position="234"/>
    </location>
</feature>
<evidence type="ECO:0000313" key="2">
    <source>
        <dbReference type="EMBL" id="KAK0732697.1"/>
    </source>
</evidence>
<feature type="compositionally biased region" description="Polar residues" evidence="1">
    <location>
        <begin position="187"/>
        <end position="202"/>
    </location>
</feature>
<protein>
    <submittedName>
        <fullName evidence="2">Uncharacterized protein</fullName>
    </submittedName>
</protein>
<organism evidence="2 3">
    <name type="scientific">Apiosordaria backusii</name>
    <dbReference type="NCBI Taxonomy" id="314023"/>
    <lineage>
        <taxon>Eukaryota</taxon>
        <taxon>Fungi</taxon>
        <taxon>Dikarya</taxon>
        <taxon>Ascomycota</taxon>
        <taxon>Pezizomycotina</taxon>
        <taxon>Sordariomycetes</taxon>
        <taxon>Sordariomycetidae</taxon>
        <taxon>Sordariales</taxon>
        <taxon>Lasiosphaeriaceae</taxon>
        <taxon>Apiosordaria</taxon>
    </lineage>
</organism>
<reference evidence="2" key="1">
    <citation type="submission" date="2023-06" db="EMBL/GenBank/DDBJ databases">
        <title>Genome-scale phylogeny and comparative genomics of the fungal order Sordariales.</title>
        <authorList>
            <consortium name="Lawrence Berkeley National Laboratory"/>
            <person name="Hensen N."/>
            <person name="Bonometti L."/>
            <person name="Westerberg I."/>
            <person name="Brannstrom I.O."/>
            <person name="Guillou S."/>
            <person name="Cros-Aarteil S."/>
            <person name="Calhoun S."/>
            <person name="Haridas S."/>
            <person name="Kuo A."/>
            <person name="Mondo S."/>
            <person name="Pangilinan J."/>
            <person name="Riley R."/>
            <person name="Labutti K."/>
            <person name="Andreopoulos B."/>
            <person name="Lipzen A."/>
            <person name="Chen C."/>
            <person name="Yanf M."/>
            <person name="Daum C."/>
            <person name="Ng V."/>
            <person name="Clum A."/>
            <person name="Steindorff A."/>
            <person name="Ohm R."/>
            <person name="Martin F."/>
            <person name="Silar P."/>
            <person name="Natvig D."/>
            <person name="Lalanne C."/>
            <person name="Gautier V."/>
            <person name="Ament-Velasquez S.L."/>
            <person name="Kruys A."/>
            <person name="Hutchinson M.I."/>
            <person name="Powell A.J."/>
            <person name="Barry K."/>
            <person name="Miller A.N."/>
            <person name="Grigoriev I.V."/>
            <person name="Debuchy R."/>
            <person name="Gladieux P."/>
            <person name="Thoren M.H."/>
            <person name="Johannesson H."/>
        </authorList>
    </citation>
    <scope>NUCLEOTIDE SEQUENCE</scope>
    <source>
        <strain evidence="2">CBS 540.89</strain>
    </source>
</reference>
<keyword evidence="3" id="KW-1185">Reference proteome</keyword>
<dbReference type="Proteomes" id="UP001172159">
    <property type="component" value="Unassembled WGS sequence"/>
</dbReference>
<accession>A0AA40EBZ9</accession>
<evidence type="ECO:0000256" key="1">
    <source>
        <dbReference type="SAM" id="MobiDB-lite"/>
    </source>
</evidence>
<dbReference type="AlphaFoldDB" id="A0AA40EBZ9"/>
<feature type="compositionally biased region" description="Low complexity" evidence="1">
    <location>
        <begin position="173"/>
        <end position="182"/>
    </location>
</feature>
<proteinExistence type="predicted"/>
<evidence type="ECO:0000313" key="3">
    <source>
        <dbReference type="Proteomes" id="UP001172159"/>
    </source>
</evidence>
<name>A0AA40EBZ9_9PEZI</name>
<sequence>MLRLRPTTLSLTMVEVEELDQRLKERKHHRQFLDYLTRPGDASEIPEFVPNMPSTSSAKARGKQAQIDQNIRFMSPSNRPEPERSTESESPNLANAQRDRGATFTLPDRTRRVDAPHRRSTKEAHPLELDGQPPSPPQQPLRTTPRRDPVAEYDTVDSGPSLSRDPPGPSPASAPGGAHTGSPSPPYGQQTPERTPVSSSGRRTFRRLVEPTIWPSSPPHYASASTPTTRSAAGGTLGSLDGADKRQNNPGPSMSPPRRPSATIPRHRIRPRDTGTREPTTPRRAVSPPAFEIYDDSLPSSVQPQTPQNLPEAQHQSRLRGSYTVPTRRGTSPQPRIEPLLTSRRRRRERDGRVPSPPGLQTPGMMGLYGGLENTDDVTLFEQAIRRTMRHMDGSPGPSL</sequence>
<comment type="caution">
    <text evidence="2">The sequence shown here is derived from an EMBL/GenBank/DDBJ whole genome shotgun (WGS) entry which is preliminary data.</text>
</comment>
<feature type="region of interest" description="Disordered" evidence="1">
    <location>
        <begin position="42"/>
        <end position="365"/>
    </location>
</feature>
<feature type="compositionally biased region" description="Polar residues" evidence="1">
    <location>
        <begin position="298"/>
        <end position="316"/>
    </location>
</feature>
<feature type="compositionally biased region" description="Basic and acidic residues" evidence="1">
    <location>
        <begin position="108"/>
        <end position="128"/>
    </location>
</feature>
<gene>
    <name evidence="2" type="ORF">B0T21DRAFT_412861</name>
</gene>
<dbReference type="EMBL" id="JAUKTV010000008">
    <property type="protein sequence ID" value="KAK0732697.1"/>
    <property type="molecule type" value="Genomic_DNA"/>
</dbReference>